<protein>
    <submittedName>
        <fullName evidence="2">Uncharacterized protein</fullName>
    </submittedName>
</protein>
<evidence type="ECO:0000313" key="2">
    <source>
        <dbReference type="EMBL" id="EDK23710.1"/>
    </source>
</evidence>
<keyword evidence="1" id="KW-0812">Transmembrane</keyword>
<dbReference type="Proteomes" id="UP000003577">
    <property type="component" value="Unassembled WGS sequence"/>
</dbReference>
<evidence type="ECO:0000313" key="3">
    <source>
        <dbReference type="Proteomes" id="UP000003577"/>
    </source>
</evidence>
<proteinExistence type="predicted"/>
<keyword evidence="1" id="KW-1133">Transmembrane helix</keyword>
<sequence>MIKSKFGPITNPKTGMSKDIVINALSKESLKDILIGGGIVMVGITYLALSTFKNGAKAFETAEYETLESLDLFTN</sequence>
<evidence type="ECO:0000256" key="1">
    <source>
        <dbReference type="SAM" id="Phobius"/>
    </source>
</evidence>
<dbReference type="AlphaFoldDB" id="A5KP28"/>
<feature type="transmembrane region" description="Helical" evidence="1">
    <location>
        <begin position="33"/>
        <end position="49"/>
    </location>
</feature>
<dbReference type="HOGENOM" id="CLU_2666380_0_0_9"/>
<organism evidence="2 3">
    <name type="scientific">[Ruminococcus] torques ATCC 27756</name>
    <dbReference type="NCBI Taxonomy" id="411460"/>
    <lineage>
        <taxon>Bacteria</taxon>
        <taxon>Bacillati</taxon>
        <taxon>Bacillota</taxon>
        <taxon>Clostridia</taxon>
        <taxon>Lachnospirales</taxon>
        <taxon>Lachnospiraceae</taxon>
        <taxon>Mediterraneibacter</taxon>
    </lineage>
</organism>
<dbReference type="EMBL" id="AAVP02000011">
    <property type="protein sequence ID" value="EDK23710.1"/>
    <property type="molecule type" value="Genomic_DNA"/>
</dbReference>
<gene>
    <name evidence="2" type="ORF">RUMTOR_02011</name>
</gene>
<dbReference type="RefSeq" id="WP_004846240.1">
    <property type="nucleotide sequence ID" value="NZ_DS264349.1"/>
</dbReference>
<dbReference type="PaxDb" id="411460-RUMTOR_02011"/>
<comment type="caution">
    <text evidence="2">The sequence shown here is derived from an EMBL/GenBank/DDBJ whole genome shotgun (WGS) entry which is preliminary data.</text>
</comment>
<reference evidence="2 3" key="2">
    <citation type="submission" date="2007-04" db="EMBL/GenBank/DDBJ databases">
        <title>Draft genome sequence of Ruminococcus torques (ATCC 27756).</title>
        <authorList>
            <person name="Sudarsanam P."/>
            <person name="Ley R."/>
            <person name="Guruge J."/>
            <person name="Turnbaugh P.J."/>
            <person name="Mahowald M."/>
            <person name="Liep D."/>
            <person name="Gordon J."/>
        </authorList>
    </citation>
    <scope>NUCLEOTIDE SEQUENCE [LARGE SCALE GENOMIC DNA]</scope>
    <source>
        <strain evidence="2 3">ATCC 27756</strain>
    </source>
</reference>
<reference evidence="2 3" key="1">
    <citation type="submission" date="2007-03" db="EMBL/GenBank/DDBJ databases">
        <authorList>
            <person name="Fulton L."/>
            <person name="Clifton S."/>
            <person name="Fulton B."/>
            <person name="Xu J."/>
            <person name="Minx P."/>
            <person name="Pepin K.H."/>
            <person name="Johnson M."/>
            <person name="Thiruvilangam P."/>
            <person name="Bhonagiri V."/>
            <person name="Nash W.E."/>
            <person name="Mardis E.R."/>
            <person name="Wilson R.K."/>
        </authorList>
    </citation>
    <scope>NUCLEOTIDE SEQUENCE [LARGE SCALE GENOMIC DNA]</scope>
    <source>
        <strain evidence="2 3">ATCC 27756</strain>
    </source>
</reference>
<accession>A5KP28</accession>
<name>A5KP28_9FIRM</name>
<keyword evidence="1" id="KW-0472">Membrane</keyword>